<evidence type="ECO:0000313" key="2">
    <source>
        <dbReference type="Proteomes" id="UP000708576"/>
    </source>
</evidence>
<protein>
    <submittedName>
        <fullName evidence="1">Uncharacterized protein</fullName>
    </submittedName>
</protein>
<evidence type="ECO:0000313" key="1">
    <source>
        <dbReference type="EMBL" id="MBS2101084.1"/>
    </source>
</evidence>
<organism evidence="1 2">
    <name type="scientific">Carboxylicivirga linearis</name>
    <dbReference type="NCBI Taxonomy" id="1628157"/>
    <lineage>
        <taxon>Bacteria</taxon>
        <taxon>Pseudomonadati</taxon>
        <taxon>Bacteroidota</taxon>
        <taxon>Bacteroidia</taxon>
        <taxon>Marinilabiliales</taxon>
        <taxon>Marinilabiliaceae</taxon>
        <taxon>Carboxylicivirga</taxon>
    </lineage>
</organism>
<comment type="caution">
    <text evidence="1">The sequence shown here is derived from an EMBL/GenBank/DDBJ whole genome shotgun (WGS) entry which is preliminary data.</text>
</comment>
<keyword evidence="2" id="KW-1185">Reference proteome</keyword>
<gene>
    <name evidence="1" type="ORF">KEM10_22555</name>
</gene>
<dbReference type="Proteomes" id="UP000708576">
    <property type="component" value="Unassembled WGS sequence"/>
</dbReference>
<dbReference type="RefSeq" id="WP_212220184.1">
    <property type="nucleotide sequence ID" value="NZ_JAGUCO010000038.1"/>
</dbReference>
<proteinExistence type="predicted"/>
<accession>A0ABS5K1S4</accession>
<sequence>MPTCKLCNKRDANKTGSHLISDFILRSMLVEGNPSRRSDRIISNRIETLGTDLFVGRDVNQEKVNELLDRDLSDEDLANNINHYTVDNLLCTVCEDRLSYLETIFKTDIYDKLDALPIQDNKIVLDSEVTCVFKLFWLSVIWRCSIANFGTFKIDNKSENRIRKIINDSLGESIEETRKLIQENCPQINSETIGVLYVKEVDDYLKNLVFCSPFLKMPYVLVINDFYIFFYSKSGHVNAMNQTMFKLDNEFKKDNYINKKNCKSIQIGVVKAEKFKESRDYIYGLKAKDLLDKAVALHNDTFNLATGTKPTGKVIGNFVDALVNEEGVNMHDRYKEDRILRKIKENIVNTIAK</sequence>
<reference evidence="1 2" key="1">
    <citation type="journal article" date="2015" name="Int. J. Syst. Evol. Microbiol.">
        <title>Carboxylicivirga linearis sp. nov., isolated from a sea cucumber culture pond.</title>
        <authorList>
            <person name="Wang F.Q."/>
            <person name="Zhou Y.X."/>
            <person name="Lin X.Z."/>
            <person name="Chen G.J."/>
            <person name="Du Z.J."/>
        </authorList>
    </citation>
    <scope>NUCLEOTIDE SEQUENCE [LARGE SCALE GENOMIC DNA]</scope>
    <source>
        <strain evidence="1 2">FB218</strain>
    </source>
</reference>
<name>A0ABS5K1S4_9BACT</name>
<dbReference type="EMBL" id="JAGUCO010000038">
    <property type="protein sequence ID" value="MBS2101084.1"/>
    <property type="molecule type" value="Genomic_DNA"/>
</dbReference>